<dbReference type="InterPro" id="IPR011697">
    <property type="entry name" value="Peptidase_C26"/>
</dbReference>
<protein>
    <submittedName>
        <fullName evidence="1">Peptidase C26</fullName>
    </submittedName>
</protein>
<dbReference type="GO" id="GO:0016787">
    <property type="term" value="F:hydrolase activity"/>
    <property type="evidence" value="ECO:0007669"/>
    <property type="project" value="InterPro"/>
</dbReference>
<accession>T0ZK85</accession>
<comment type="caution">
    <text evidence="1">The sequence shown here is derived from an EMBL/GenBank/DDBJ whole genome shotgun (WGS) entry which is preliminary data.</text>
</comment>
<dbReference type="AlphaFoldDB" id="T0ZK85"/>
<organism evidence="1">
    <name type="scientific">mine drainage metagenome</name>
    <dbReference type="NCBI Taxonomy" id="410659"/>
    <lineage>
        <taxon>unclassified sequences</taxon>
        <taxon>metagenomes</taxon>
        <taxon>ecological metagenomes</taxon>
    </lineage>
</organism>
<evidence type="ECO:0000313" key="1">
    <source>
        <dbReference type="EMBL" id="EQD30240.1"/>
    </source>
</evidence>
<dbReference type="EMBL" id="AUZY01012384">
    <property type="protein sequence ID" value="EQD30240.1"/>
    <property type="molecule type" value="Genomic_DNA"/>
</dbReference>
<name>T0ZK85_9ZZZZ</name>
<reference evidence="1" key="1">
    <citation type="submission" date="2013-08" db="EMBL/GenBank/DDBJ databases">
        <authorList>
            <person name="Mendez C."/>
            <person name="Richter M."/>
            <person name="Ferrer M."/>
            <person name="Sanchez J."/>
        </authorList>
    </citation>
    <scope>NUCLEOTIDE SEQUENCE</scope>
</reference>
<dbReference type="Gene3D" id="3.40.50.880">
    <property type="match status" value="1"/>
</dbReference>
<feature type="non-terminal residue" evidence="1">
    <location>
        <position position="107"/>
    </location>
</feature>
<proteinExistence type="predicted"/>
<gene>
    <name evidence="1" type="ORF">B1B_18503</name>
</gene>
<sequence>MRAGHRDEHETGDELPVQTVNSAYVEALQEARTIPVMIPLGEPLPVDLDWASGLLLPGGADVEPKRYGADPHPTSEWDPELDRLEFHLLEWALRAQVPIRGGLAGAC</sequence>
<reference evidence="1" key="2">
    <citation type="journal article" date="2014" name="ISME J.">
        <title>Microbial stratification in low pH oxic and suboxic macroscopic growths along an acid mine drainage.</title>
        <authorList>
            <person name="Mendez-Garcia C."/>
            <person name="Mesa V."/>
            <person name="Sprenger R.R."/>
            <person name="Richter M."/>
            <person name="Diez M.S."/>
            <person name="Solano J."/>
            <person name="Bargiela R."/>
            <person name="Golyshina O.V."/>
            <person name="Manteca A."/>
            <person name="Ramos J.L."/>
            <person name="Gallego J.R."/>
            <person name="Llorente I."/>
            <person name="Martins Dos Santos V.A."/>
            <person name="Jensen O.N."/>
            <person name="Pelaez A.I."/>
            <person name="Sanchez J."/>
            <person name="Ferrer M."/>
        </authorList>
    </citation>
    <scope>NUCLEOTIDE SEQUENCE</scope>
</reference>
<dbReference type="Pfam" id="PF07722">
    <property type="entry name" value="Peptidase_C26"/>
    <property type="match status" value="1"/>
</dbReference>
<dbReference type="InterPro" id="IPR029062">
    <property type="entry name" value="Class_I_gatase-like"/>
</dbReference>